<dbReference type="EMBL" id="ML977563">
    <property type="protein sequence ID" value="KAF2005512.1"/>
    <property type="molecule type" value="Genomic_DNA"/>
</dbReference>
<protein>
    <submittedName>
        <fullName evidence="1">Uncharacterized protein</fullName>
    </submittedName>
</protein>
<accession>A0A6A5WUY3</accession>
<organism evidence="1 2">
    <name type="scientific">Amniculicola lignicola CBS 123094</name>
    <dbReference type="NCBI Taxonomy" id="1392246"/>
    <lineage>
        <taxon>Eukaryota</taxon>
        <taxon>Fungi</taxon>
        <taxon>Dikarya</taxon>
        <taxon>Ascomycota</taxon>
        <taxon>Pezizomycotina</taxon>
        <taxon>Dothideomycetes</taxon>
        <taxon>Pleosporomycetidae</taxon>
        <taxon>Pleosporales</taxon>
        <taxon>Amniculicolaceae</taxon>
        <taxon>Amniculicola</taxon>
    </lineage>
</organism>
<dbReference type="Proteomes" id="UP000799779">
    <property type="component" value="Unassembled WGS sequence"/>
</dbReference>
<evidence type="ECO:0000313" key="1">
    <source>
        <dbReference type="EMBL" id="KAF2005512.1"/>
    </source>
</evidence>
<sequence length="66" mass="7313">MDDSAGCLMAPIRRTPILIGSVIAAMGRIFQNWSRLTVHLQGWALSSRSAKHHNTTKSHHFDDASL</sequence>
<dbReference type="AlphaFoldDB" id="A0A6A5WUY3"/>
<gene>
    <name evidence="1" type="ORF">P154DRAFT_518607</name>
</gene>
<feature type="non-terminal residue" evidence="1">
    <location>
        <position position="66"/>
    </location>
</feature>
<proteinExistence type="predicted"/>
<evidence type="ECO:0000313" key="2">
    <source>
        <dbReference type="Proteomes" id="UP000799779"/>
    </source>
</evidence>
<reference evidence="1" key="1">
    <citation type="journal article" date="2020" name="Stud. Mycol.">
        <title>101 Dothideomycetes genomes: a test case for predicting lifestyles and emergence of pathogens.</title>
        <authorList>
            <person name="Haridas S."/>
            <person name="Albert R."/>
            <person name="Binder M."/>
            <person name="Bloem J."/>
            <person name="Labutti K."/>
            <person name="Salamov A."/>
            <person name="Andreopoulos B."/>
            <person name="Baker S."/>
            <person name="Barry K."/>
            <person name="Bills G."/>
            <person name="Bluhm B."/>
            <person name="Cannon C."/>
            <person name="Castanera R."/>
            <person name="Culley D."/>
            <person name="Daum C."/>
            <person name="Ezra D."/>
            <person name="Gonzalez J."/>
            <person name="Henrissat B."/>
            <person name="Kuo A."/>
            <person name="Liang C."/>
            <person name="Lipzen A."/>
            <person name="Lutzoni F."/>
            <person name="Magnuson J."/>
            <person name="Mondo S."/>
            <person name="Nolan M."/>
            <person name="Ohm R."/>
            <person name="Pangilinan J."/>
            <person name="Park H.-J."/>
            <person name="Ramirez L."/>
            <person name="Alfaro M."/>
            <person name="Sun H."/>
            <person name="Tritt A."/>
            <person name="Yoshinaga Y."/>
            <person name="Zwiers L.-H."/>
            <person name="Turgeon B."/>
            <person name="Goodwin S."/>
            <person name="Spatafora J."/>
            <person name="Crous P."/>
            <person name="Grigoriev I."/>
        </authorList>
    </citation>
    <scope>NUCLEOTIDE SEQUENCE</scope>
    <source>
        <strain evidence="1">CBS 123094</strain>
    </source>
</reference>
<keyword evidence="2" id="KW-1185">Reference proteome</keyword>
<name>A0A6A5WUY3_9PLEO</name>